<proteinExistence type="predicted"/>
<comment type="caution">
    <text evidence="2">The sequence shown here is derived from an EMBL/GenBank/DDBJ whole genome shotgun (WGS) entry which is preliminary data.</text>
</comment>
<dbReference type="InterPro" id="IPR019734">
    <property type="entry name" value="TPR_rpt"/>
</dbReference>
<evidence type="ECO:0000256" key="1">
    <source>
        <dbReference type="PROSITE-ProRule" id="PRU00339"/>
    </source>
</evidence>
<accession>A0AAW7XA06</accession>
<reference evidence="2" key="1">
    <citation type="submission" date="2023-07" db="EMBL/GenBank/DDBJ databases">
        <title>Genome content predicts the carbon catabolic preferences of heterotrophic bacteria.</title>
        <authorList>
            <person name="Gralka M."/>
        </authorList>
    </citation>
    <scope>NUCLEOTIDE SEQUENCE</scope>
    <source>
        <strain evidence="2">I3M17_2</strain>
    </source>
</reference>
<keyword evidence="1" id="KW-0802">TPR repeat</keyword>
<evidence type="ECO:0000313" key="3">
    <source>
        <dbReference type="Proteomes" id="UP001169760"/>
    </source>
</evidence>
<protein>
    <submittedName>
        <fullName evidence="2">PAS sensor protein</fullName>
    </submittedName>
</protein>
<dbReference type="Gene3D" id="1.25.40.10">
    <property type="entry name" value="Tetratricopeptide repeat domain"/>
    <property type="match status" value="2"/>
</dbReference>
<dbReference type="AlphaFoldDB" id="A0AAW7XA06"/>
<dbReference type="SUPFAM" id="SSF48452">
    <property type="entry name" value="TPR-like"/>
    <property type="match status" value="2"/>
</dbReference>
<evidence type="ECO:0000313" key="2">
    <source>
        <dbReference type="EMBL" id="MDO6423431.1"/>
    </source>
</evidence>
<feature type="repeat" description="TPR" evidence="1">
    <location>
        <begin position="401"/>
        <end position="434"/>
    </location>
</feature>
<dbReference type="Pfam" id="PF13181">
    <property type="entry name" value="TPR_8"/>
    <property type="match status" value="1"/>
</dbReference>
<dbReference type="SMART" id="SM00028">
    <property type="entry name" value="TPR"/>
    <property type="match status" value="3"/>
</dbReference>
<name>A0AAW7XA06_9GAMM</name>
<dbReference type="InterPro" id="IPR011990">
    <property type="entry name" value="TPR-like_helical_dom_sf"/>
</dbReference>
<dbReference type="RefSeq" id="WP_303493104.1">
    <property type="nucleotide sequence ID" value="NZ_JAUOPB010000009.1"/>
</dbReference>
<organism evidence="2 3">
    <name type="scientific">Saccharophagus degradans</name>
    <dbReference type="NCBI Taxonomy" id="86304"/>
    <lineage>
        <taxon>Bacteria</taxon>
        <taxon>Pseudomonadati</taxon>
        <taxon>Pseudomonadota</taxon>
        <taxon>Gammaproteobacteria</taxon>
        <taxon>Cellvibrionales</taxon>
        <taxon>Cellvibrionaceae</taxon>
        <taxon>Saccharophagus</taxon>
    </lineage>
</organism>
<gene>
    <name evidence="2" type="ORF">Q4521_13205</name>
</gene>
<dbReference type="PROSITE" id="PS50005">
    <property type="entry name" value="TPR"/>
    <property type="match status" value="1"/>
</dbReference>
<sequence>MKLTNAVRSLGMSTMLVAAGLVLPSAVEKAVSELGYSVTLGSAAMAQEDTRQPRRLPGLALKFTEDMAKVEEFINPPDPEDGKPAAKQDLPAAEKLLNSMEKKCKDKCNGYEMANIYNFMAYLAYEREDMKKTAFYYEKVVEQAPEIPWGLEEQTLLYLAKLYAGEENYKKAIHYMDRYMNTVVSPNADAFYTKSTICYQMSDYDCSLKNVNTAVEMIEKAGFVAKEQWYNLQRGINNEREDYKQSLKSNIKLVKNYPKKSYWNDMASFYSLLEDNDKALAVMDAGFIGGTLTKEKQYLQLAQFLYQADAPYNAAMVIHKGMKANAIEQTEANLEKAGRYFLLAKEYKMAIDYLTRAGDKSDKGDIYSDVVGIYLAVEDLKGAIAMGKKALDKKGGLKKPGRLHYNMGSAYFEMKQFDAALKSLQKATEDRETKKLAEQWIKYVENEKDRYERLAEFYDK</sequence>
<dbReference type="EMBL" id="JAUOPB010000009">
    <property type="protein sequence ID" value="MDO6423431.1"/>
    <property type="molecule type" value="Genomic_DNA"/>
</dbReference>
<dbReference type="Proteomes" id="UP001169760">
    <property type="component" value="Unassembled WGS sequence"/>
</dbReference>